<feature type="domain" description="Glucan biosynthesis periplasmic MdoG C-terminal" evidence="8">
    <location>
        <begin position="41"/>
        <end position="519"/>
    </location>
</feature>
<evidence type="ECO:0000256" key="5">
    <source>
        <dbReference type="ARBA" id="ARBA00022764"/>
    </source>
</evidence>
<dbReference type="SUPFAM" id="SSF74650">
    <property type="entry name" value="Galactose mutarotase-like"/>
    <property type="match status" value="1"/>
</dbReference>
<keyword evidence="5" id="KW-0574">Periplasm</keyword>
<keyword evidence="7" id="KW-0732">Signal</keyword>
<dbReference type="InterPro" id="IPR014718">
    <property type="entry name" value="GH-type_carb-bd"/>
</dbReference>
<gene>
    <name evidence="9" type="ORF">QC820_01220</name>
</gene>
<protein>
    <recommendedName>
        <fullName evidence="4">Glucans biosynthesis protein G</fullName>
    </recommendedName>
</protein>
<dbReference type="InterPro" id="IPR014438">
    <property type="entry name" value="Glucan_biosyn_MdoG/MdoD"/>
</dbReference>
<feature type="region of interest" description="Disordered" evidence="6">
    <location>
        <begin position="406"/>
        <end position="438"/>
    </location>
</feature>
<dbReference type="Proteomes" id="UP001252270">
    <property type="component" value="Unassembled WGS sequence"/>
</dbReference>
<dbReference type="InterPro" id="IPR014756">
    <property type="entry name" value="Ig_E-set"/>
</dbReference>
<sequence>MPLRRHPRLMACLAMALLLALSPALPAAAETTTPQAVEALFERVTERAEALAGRPHDPGTGALPEALRDLDYDTYRQIRFRPEAALWSDEGLFSVQLFHTGFLFESPVRLHMVEDGEVTALDFDAARFRYDDAAAELPERDLTGAGHAGFRLHFPLNRADYQDEFAVFLGASYFRLVGRGQGYGLSARGLAIDTALPRGEEFPAFREFWLVRPAPEATRMTVLALLDSPSLAGAYRFDIAPGRDIQVEVTARLFARRDVERLGVAPLTSMFAHGDTTPRAVDDHRPAVHDSDGLLVHTGSGEWIWRPLTNPRSLRVSSLLDHDPEGFGLAQRERDFDRYLDLEARYDRRPSQWVEPLAPWGAGRVQLVEIPAPDETHDNIVAFWVSDTPLRTGESRELHYRTRTFGAEPAEAAPARVTRTRQGWGGGPGDPSPPPRSRRHFMVDFAGGELEGLSPDQPVAAELTASRGEIHHLQARPLPDGRGWRASFRLDPDGRQPSDLRLHLRLHDKVISETWNHVWHPDEQR</sequence>
<dbReference type="RefSeq" id="WP_309635470.1">
    <property type="nucleotide sequence ID" value="NZ_JARWAL010000001.1"/>
</dbReference>
<keyword evidence="10" id="KW-1185">Reference proteome</keyword>
<dbReference type="SUPFAM" id="SSF81296">
    <property type="entry name" value="E set domains"/>
    <property type="match status" value="1"/>
</dbReference>
<dbReference type="EMBL" id="JARWAL010000001">
    <property type="protein sequence ID" value="MDR5891420.1"/>
    <property type="molecule type" value="Genomic_DNA"/>
</dbReference>
<evidence type="ECO:0000259" key="8">
    <source>
        <dbReference type="Pfam" id="PF04349"/>
    </source>
</evidence>
<feature type="chain" id="PRO_5045685030" description="Glucans biosynthesis protein G" evidence="7">
    <location>
        <begin position="30"/>
        <end position="525"/>
    </location>
</feature>
<comment type="caution">
    <text evidence="9">The sequence shown here is derived from an EMBL/GenBank/DDBJ whole genome shotgun (WGS) entry which is preliminary data.</text>
</comment>
<name>A0ABU1GHE2_9GAMM</name>
<evidence type="ECO:0000313" key="9">
    <source>
        <dbReference type="EMBL" id="MDR5891420.1"/>
    </source>
</evidence>
<feature type="signal peptide" evidence="7">
    <location>
        <begin position="1"/>
        <end position="29"/>
    </location>
</feature>
<dbReference type="InterPro" id="IPR011013">
    <property type="entry name" value="Gal_mutarotase_sf_dom"/>
</dbReference>
<dbReference type="Gene3D" id="2.70.98.10">
    <property type="match status" value="1"/>
</dbReference>
<evidence type="ECO:0000256" key="1">
    <source>
        <dbReference type="ARBA" id="ARBA00004418"/>
    </source>
</evidence>
<comment type="pathway">
    <text evidence="2">Glycan metabolism; osmoregulated periplasmic glucan (OPG) biosynthesis.</text>
</comment>
<dbReference type="InterPro" id="IPR007444">
    <property type="entry name" value="Glucan_biosyn_MdoG_C"/>
</dbReference>
<dbReference type="PANTHER" id="PTHR30504">
    <property type="entry name" value="GLUCANS BIOSYNTHESIS PROTEIN"/>
    <property type="match status" value="1"/>
</dbReference>
<organism evidence="9 10">
    <name type="scientific">Halomonas mongoliensis</name>
    <dbReference type="NCBI Taxonomy" id="321265"/>
    <lineage>
        <taxon>Bacteria</taxon>
        <taxon>Pseudomonadati</taxon>
        <taxon>Pseudomonadota</taxon>
        <taxon>Gammaproteobacteria</taxon>
        <taxon>Oceanospirillales</taxon>
        <taxon>Halomonadaceae</taxon>
        <taxon>Halomonas</taxon>
    </lineage>
</organism>
<evidence type="ECO:0000313" key="10">
    <source>
        <dbReference type="Proteomes" id="UP001252270"/>
    </source>
</evidence>
<proteinExistence type="inferred from homology"/>
<dbReference type="InterPro" id="IPR013783">
    <property type="entry name" value="Ig-like_fold"/>
</dbReference>
<evidence type="ECO:0000256" key="7">
    <source>
        <dbReference type="SAM" id="SignalP"/>
    </source>
</evidence>
<evidence type="ECO:0000256" key="3">
    <source>
        <dbReference type="ARBA" id="ARBA00009284"/>
    </source>
</evidence>
<evidence type="ECO:0000256" key="4">
    <source>
        <dbReference type="ARBA" id="ARBA00015376"/>
    </source>
</evidence>
<comment type="similarity">
    <text evidence="3">Belongs to the OpgD/OpgG family.</text>
</comment>
<dbReference type="PIRSF" id="PIRSF006281">
    <property type="entry name" value="MdoG"/>
    <property type="match status" value="1"/>
</dbReference>
<evidence type="ECO:0000256" key="2">
    <source>
        <dbReference type="ARBA" id="ARBA00005001"/>
    </source>
</evidence>
<dbReference type="Gene3D" id="2.60.40.10">
    <property type="entry name" value="Immunoglobulins"/>
    <property type="match status" value="1"/>
</dbReference>
<accession>A0ABU1GHE2</accession>
<dbReference type="Pfam" id="PF04349">
    <property type="entry name" value="MdoG"/>
    <property type="match status" value="1"/>
</dbReference>
<reference evidence="9 10" key="1">
    <citation type="submission" date="2023-04" db="EMBL/GenBank/DDBJ databases">
        <title>A long-awaited taxogenomic arrangement of the family Halomonadaceae.</title>
        <authorList>
            <person name="De La Haba R."/>
            <person name="Chuvochina M."/>
            <person name="Wittouck S."/>
            <person name="Arahal D.R."/>
            <person name="Sanchez-Porro C."/>
            <person name="Hugenholtz P."/>
            <person name="Ventosa A."/>
        </authorList>
    </citation>
    <scope>NUCLEOTIDE SEQUENCE [LARGE SCALE GENOMIC DNA]</scope>
    <source>
        <strain evidence="9 10">DSM 17332</strain>
    </source>
</reference>
<dbReference type="PANTHER" id="PTHR30504:SF4">
    <property type="entry name" value="GLUCANS BIOSYNTHESIS PROTEIN G"/>
    <property type="match status" value="1"/>
</dbReference>
<evidence type="ECO:0000256" key="6">
    <source>
        <dbReference type="SAM" id="MobiDB-lite"/>
    </source>
</evidence>
<comment type="subcellular location">
    <subcellularLocation>
        <location evidence="1">Periplasm</location>
    </subcellularLocation>
</comment>